<organism evidence="1 2">
    <name type="scientific">Leptidea sinapis</name>
    <dbReference type="NCBI Taxonomy" id="189913"/>
    <lineage>
        <taxon>Eukaryota</taxon>
        <taxon>Metazoa</taxon>
        <taxon>Ecdysozoa</taxon>
        <taxon>Arthropoda</taxon>
        <taxon>Hexapoda</taxon>
        <taxon>Insecta</taxon>
        <taxon>Pterygota</taxon>
        <taxon>Neoptera</taxon>
        <taxon>Endopterygota</taxon>
        <taxon>Lepidoptera</taxon>
        <taxon>Glossata</taxon>
        <taxon>Ditrysia</taxon>
        <taxon>Papilionoidea</taxon>
        <taxon>Pieridae</taxon>
        <taxon>Dismorphiinae</taxon>
        <taxon>Leptidea</taxon>
    </lineage>
</organism>
<dbReference type="Proteomes" id="UP000324832">
    <property type="component" value="Unassembled WGS sequence"/>
</dbReference>
<gene>
    <name evidence="1" type="ORF">LSINAPIS_LOCUS11685</name>
</gene>
<name>A0A5E4QW76_9NEOP</name>
<evidence type="ECO:0000313" key="1">
    <source>
        <dbReference type="EMBL" id="VVD01218.1"/>
    </source>
</evidence>
<proteinExistence type="predicted"/>
<sequence>MLSLKYVFFVPIQYFMFCSSYPSYNGYNVKKVGFDLGKYVQPIKKLSGSIRSGRSESQNSTNAKEIFSDGLSTKDNSLSELLALLKKGTDIKSGVERPQADNMSWFQIKIPKNK</sequence>
<protein>
    <submittedName>
        <fullName evidence="1">Uncharacterized protein</fullName>
    </submittedName>
</protein>
<keyword evidence="2" id="KW-1185">Reference proteome</keyword>
<reference evidence="1 2" key="1">
    <citation type="submission" date="2017-07" db="EMBL/GenBank/DDBJ databases">
        <authorList>
            <person name="Talla V."/>
            <person name="Backstrom N."/>
        </authorList>
    </citation>
    <scope>NUCLEOTIDE SEQUENCE [LARGE SCALE GENOMIC DNA]</scope>
</reference>
<dbReference type="AlphaFoldDB" id="A0A5E4QW76"/>
<accession>A0A5E4QW76</accession>
<evidence type="ECO:0000313" key="2">
    <source>
        <dbReference type="Proteomes" id="UP000324832"/>
    </source>
</evidence>
<dbReference type="EMBL" id="FZQP02005221">
    <property type="protein sequence ID" value="VVD01218.1"/>
    <property type="molecule type" value="Genomic_DNA"/>
</dbReference>